<dbReference type="InterPro" id="IPR010742">
    <property type="entry name" value="RCAF1"/>
</dbReference>
<dbReference type="InterPro" id="IPR029008">
    <property type="entry name" value="EMC6-like"/>
</dbReference>
<evidence type="ECO:0000256" key="2">
    <source>
        <dbReference type="ARBA" id="ARBA00009436"/>
    </source>
</evidence>
<dbReference type="RefSeq" id="XP_029217788.1">
    <property type="nucleotide sequence ID" value="XM_029366357.1"/>
</dbReference>
<proteinExistence type="inferred from homology"/>
<evidence type="ECO:0000256" key="3">
    <source>
        <dbReference type="ARBA" id="ARBA00022692"/>
    </source>
</evidence>
<evidence type="ECO:0000256" key="6">
    <source>
        <dbReference type="ARBA" id="ARBA00023136"/>
    </source>
</evidence>
<keyword evidence="3 8" id="KW-0812">Transmembrane</keyword>
<evidence type="ECO:0008006" key="11">
    <source>
        <dbReference type="Google" id="ProtNLM"/>
    </source>
</evidence>
<evidence type="ECO:0000256" key="1">
    <source>
        <dbReference type="ARBA" id="ARBA00004477"/>
    </source>
</evidence>
<evidence type="ECO:0000313" key="9">
    <source>
        <dbReference type="EMBL" id="PFH33779.1"/>
    </source>
</evidence>
<sequence>MSSEAGSRASKAKECSSQASASAEPSLLSKVLRPSSHAEWHKDEAADVFWWLKQIAAIIVGVILGSLGITGWAGFLAFAIVQYLVANIWAQHAGLVGVCVEPFDVFTEQSFMAGGTFVVLWTLVYSLNVSHGVA</sequence>
<keyword evidence="5 8" id="KW-1133">Transmembrane helix</keyword>
<keyword evidence="10" id="KW-1185">Reference proteome</keyword>
<feature type="transmembrane region" description="Helical" evidence="8">
    <location>
        <begin position="110"/>
        <end position="129"/>
    </location>
</feature>
<accession>A0A2A9M757</accession>
<keyword evidence="6 8" id="KW-0472">Membrane</keyword>
<keyword evidence="4" id="KW-0256">Endoplasmic reticulum</keyword>
<dbReference type="AlphaFoldDB" id="A0A2A9M757"/>
<dbReference type="EMBL" id="NWUJ01000008">
    <property type="protein sequence ID" value="PFH33779.1"/>
    <property type="molecule type" value="Genomic_DNA"/>
</dbReference>
<evidence type="ECO:0000256" key="8">
    <source>
        <dbReference type="SAM" id="Phobius"/>
    </source>
</evidence>
<comment type="caution">
    <text evidence="9">The sequence shown here is derived from an EMBL/GenBank/DDBJ whole genome shotgun (WGS) entry which is preliminary data.</text>
</comment>
<name>A0A2A9M757_BESBE</name>
<dbReference type="PANTHER" id="PTHR12906">
    <property type="entry name" value="PROTEIN C20ORF24 RAB5-INTERACTING PROTEIN"/>
    <property type="match status" value="1"/>
</dbReference>
<dbReference type="KEGG" id="bbes:BESB_079950"/>
<gene>
    <name evidence="9" type="ORF">BESB_079950</name>
</gene>
<protein>
    <recommendedName>
        <fullName evidence="11">Rab5-interacting (Rab5ip) protein</fullName>
    </recommendedName>
</protein>
<evidence type="ECO:0000256" key="4">
    <source>
        <dbReference type="ARBA" id="ARBA00022824"/>
    </source>
</evidence>
<dbReference type="OrthoDB" id="332050at2759"/>
<dbReference type="GO" id="GO:0097250">
    <property type="term" value="P:mitochondrial respirasome assembly"/>
    <property type="evidence" value="ECO:0007669"/>
    <property type="project" value="InterPro"/>
</dbReference>
<evidence type="ECO:0000256" key="7">
    <source>
        <dbReference type="SAM" id="MobiDB-lite"/>
    </source>
</evidence>
<dbReference type="Proteomes" id="UP000224006">
    <property type="component" value="Chromosome VII"/>
</dbReference>
<reference evidence="9 10" key="1">
    <citation type="submission" date="2017-09" db="EMBL/GenBank/DDBJ databases">
        <title>Genome sequencing of Besnoitia besnoiti strain Bb-Ger1.</title>
        <authorList>
            <person name="Schares G."/>
            <person name="Venepally P."/>
            <person name="Lorenzi H.A."/>
        </authorList>
    </citation>
    <scope>NUCLEOTIDE SEQUENCE [LARGE SCALE GENOMIC DNA]</scope>
    <source>
        <strain evidence="9 10">Bb-Ger1</strain>
    </source>
</reference>
<dbReference type="VEuPathDB" id="ToxoDB:BESB_079950"/>
<organism evidence="9 10">
    <name type="scientific">Besnoitia besnoiti</name>
    <name type="common">Apicomplexan protozoan</name>
    <dbReference type="NCBI Taxonomy" id="94643"/>
    <lineage>
        <taxon>Eukaryota</taxon>
        <taxon>Sar</taxon>
        <taxon>Alveolata</taxon>
        <taxon>Apicomplexa</taxon>
        <taxon>Conoidasida</taxon>
        <taxon>Coccidia</taxon>
        <taxon>Eucoccidiorida</taxon>
        <taxon>Eimeriorina</taxon>
        <taxon>Sarcocystidae</taxon>
        <taxon>Besnoitia</taxon>
    </lineage>
</organism>
<dbReference type="GO" id="GO:0005739">
    <property type="term" value="C:mitochondrion"/>
    <property type="evidence" value="ECO:0007669"/>
    <property type="project" value="GOC"/>
</dbReference>
<evidence type="ECO:0000256" key="5">
    <source>
        <dbReference type="ARBA" id="ARBA00022989"/>
    </source>
</evidence>
<dbReference type="PANTHER" id="PTHR12906:SF0">
    <property type="entry name" value="GEL COMPLEX SUBUNIT OPTI"/>
    <property type="match status" value="1"/>
</dbReference>
<dbReference type="GO" id="GO:0005789">
    <property type="term" value="C:endoplasmic reticulum membrane"/>
    <property type="evidence" value="ECO:0007669"/>
    <property type="project" value="UniProtKB-SubCell"/>
</dbReference>
<dbReference type="Pfam" id="PF07019">
    <property type="entry name" value="EMC6"/>
    <property type="match status" value="1"/>
</dbReference>
<comment type="subcellular location">
    <subcellularLocation>
        <location evidence="1">Endoplasmic reticulum membrane</location>
        <topology evidence="1">Multi-pass membrane protein</topology>
    </subcellularLocation>
</comment>
<dbReference type="STRING" id="94643.A0A2A9M757"/>
<comment type="similarity">
    <text evidence="2">Belongs to the EMC6 family.</text>
</comment>
<evidence type="ECO:0000313" key="10">
    <source>
        <dbReference type="Proteomes" id="UP000224006"/>
    </source>
</evidence>
<feature type="region of interest" description="Disordered" evidence="7">
    <location>
        <begin position="1"/>
        <end position="27"/>
    </location>
</feature>
<dbReference type="GeneID" id="40312922"/>